<dbReference type="EMBL" id="MU004237">
    <property type="protein sequence ID" value="KAF2667403.1"/>
    <property type="molecule type" value="Genomic_DNA"/>
</dbReference>
<feature type="signal peptide" evidence="1">
    <location>
        <begin position="1"/>
        <end position="32"/>
    </location>
</feature>
<feature type="chain" id="PRO_5025452237" description="Secreted protein" evidence="1">
    <location>
        <begin position="33"/>
        <end position="72"/>
    </location>
</feature>
<organism evidence="2 3">
    <name type="scientific">Microthyrium microscopicum</name>
    <dbReference type="NCBI Taxonomy" id="703497"/>
    <lineage>
        <taxon>Eukaryota</taxon>
        <taxon>Fungi</taxon>
        <taxon>Dikarya</taxon>
        <taxon>Ascomycota</taxon>
        <taxon>Pezizomycotina</taxon>
        <taxon>Dothideomycetes</taxon>
        <taxon>Dothideomycetes incertae sedis</taxon>
        <taxon>Microthyriales</taxon>
        <taxon>Microthyriaceae</taxon>
        <taxon>Microthyrium</taxon>
    </lineage>
</organism>
<evidence type="ECO:0008006" key="4">
    <source>
        <dbReference type="Google" id="ProtNLM"/>
    </source>
</evidence>
<sequence>MAIAISSSLTVHCQLHLLLAVLFSRLYSPAQTQKQANLTYRYCVAQSPSRSLDSRPTLAMDYLDTFCRVKRV</sequence>
<evidence type="ECO:0000256" key="1">
    <source>
        <dbReference type="SAM" id="SignalP"/>
    </source>
</evidence>
<evidence type="ECO:0000313" key="3">
    <source>
        <dbReference type="Proteomes" id="UP000799302"/>
    </source>
</evidence>
<keyword evidence="3" id="KW-1185">Reference proteome</keyword>
<dbReference type="Proteomes" id="UP000799302">
    <property type="component" value="Unassembled WGS sequence"/>
</dbReference>
<proteinExistence type="predicted"/>
<dbReference type="AlphaFoldDB" id="A0A6A6U7Z0"/>
<keyword evidence="1" id="KW-0732">Signal</keyword>
<gene>
    <name evidence="2" type="ORF">BT63DRAFT_426282</name>
</gene>
<evidence type="ECO:0000313" key="2">
    <source>
        <dbReference type="EMBL" id="KAF2667403.1"/>
    </source>
</evidence>
<name>A0A6A6U7Z0_9PEZI</name>
<reference evidence="2" key="1">
    <citation type="journal article" date="2020" name="Stud. Mycol.">
        <title>101 Dothideomycetes genomes: a test case for predicting lifestyles and emergence of pathogens.</title>
        <authorList>
            <person name="Haridas S."/>
            <person name="Albert R."/>
            <person name="Binder M."/>
            <person name="Bloem J."/>
            <person name="Labutti K."/>
            <person name="Salamov A."/>
            <person name="Andreopoulos B."/>
            <person name="Baker S."/>
            <person name="Barry K."/>
            <person name="Bills G."/>
            <person name="Bluhm B."/>
            <person name="Cannon C."/>
            <person name="Castanera R."/>
            <person name="Culley D."/>
            <person name="Daum C."/>
            <person name="Ezra D."/>
            <person name="Gonzalez J."/>
            <person name="Henrissat B."/>
            <person name="Kuo A."/>
            <person name="Liang C."/>
            <person name="Lipzen A."/>
            <person name="Lutzoni F."/>
            <person name="Magnuson J."/>
            <person name="Mondo S."/>
            <person name="Nolan M."/>
            <person name="Ohm R."/>
            <person name="Pangilinan J."/>
            <person name="Park H.-J."/>
            <person name="Ramirez L."/>
            <person name="Alfaro M."/>
            <person name="Sun H."/>
            <person name="Tritt A."/>
            <person name="Yoshinaga Y."/>
            <person name="Zwiers L.-H."/>
            <person name="Turgeon B."/>
            <person name="Goodwin S."/>
            <person name="Spatafora J."/>
            <person name="Crous P."/>
            <person name="Grigoriev I."/>
        </authorList>
    </citation>
    <scope>NUCLEOTIDE SEQUENCE</scope>
    <source>
        <strain evidence="2">CBS 115976</strain>
    </source>
</reference>
<protein>
    <recommendedName>
        <fullName evidence="4">Secreted protein</fullName>
    </recommendedName>
</protein>
<accession>A0A6A6U7Z0</accession>